<dbReference type="AlphaFoldDB" id="A0A8T0FJK9"/>
<feature type="region of interest" description="Disordered" evidence="1">
    <location>
        <begin position="313"/>
        <end position="357"/>
    </location>
</feature>
<name>A0A8T0FJK9_ARGBR</name>
<sequence>MVKAYFTFGQRTVQPGCLHLYRTTDAPMLFYELDERYKHPDRVKDKRFHWHDQYDFKRFVWQPNSNYVVAEGTTYMIMSIQKTLFSVNIVSVRIWNDEGGLWKNPKTDTNLTGCCYRVEKRKRKNQSDVSKRTKMVDEAIEKYFPDSSAQQRQPVAMQVGDQVVQQRQMPIVIQIENTRIENELLKSFTSKIGLGVHKRSVHPNEFHDDAASCQKKAKWTDPDIHRLADAEARIVQKAYSSKVTNINLTLHNLFPSRTLESIKSRRKNDAYKKLVEEKLLLLTSVPACPPPPPAPAASPVHAAPAASLPVVPEKLPVPAPDSDVGPIVDVDEAEGPPAPKIEPADQPSNADDPGNLNEETLLIGSPLYYLDDLSLRPQPSEEAINILDKTFQQIFIDPANAKSLLMSSPFGPICSPSPLLKVLPPQSPVLVLPATRKLTAISLSILLKFWLPGFHLNRPVAQTESAFEPSTGYLSESCTMGAWLPTRFPHHLHSKETRHGCSFPSQTSLHCFCGCSTIP</sequence>
<evidence type="ECO:0000256" key="1">
    <source>
        <dbReference type="SAM" id="MobiDB-lite"/>
    </source>
</evidence>
<evidence type="ECO:0000313" key="2">
    <source>
        <dbReference type="EMBL" id="KAF8789560.1"/>
    </source>
</evidence>
<dbReference type="EMBL" id="JABXBU010000012">
    <property type="protein sequence ID" value="KAF8789560.1"/>
    <property type="molecule type" value="Genomic_DNA"/>
</dbReference>
<dbReference type="Proteomes" id="UP000807504">
    <property type="component" value="Unassembled WGS sequence"/>
</dbReference>
<gene>
    <name evidence="2" type="ORF">HNY73_007490</name>
</gene>
<organism evidence="2 3">
    <name type="scientific">Argiope bruennichi</name>
    <name type="common">Wasp spider</name>
    <name type="synonym">Aranea bruennichi</name>
    <dbReference type="NCBI Taxonomy" id="94029"/>
    <lineage>
        <taxon>Eukaryota</taxon>
        <taxon>Metazoa</taxon>
        <taxon>Ecdysozoa</taxon>
        <taxon>Arthropoda</taxon>
        <taxon>Chelicerata</taxon>
        <taxon>Arachnida</taxon>
        <taxon>Araneae</taxon>
        <taxon>Araneomorphae</taxon>
        <taxon>Entelegynae</taxon>
        <taxon>Araneoidea</taxon>
        <taxon>Araneidae</taxon>
        <taxon>Argiope</taxon>
    </lineage>
</organism>
<protein>
    <submittedName>
        <fullName evidence="2">Retrovirus-related Pol polyprotein type-2 like protein</fullName>
    </submittedName>
</protein>
<evidence type="ECO:0000313" key="3">
    <source>
        <dbReference type="Proteomes" id="UP000807504"/>
    </source>
</evidence>
<comment type="caution">
    <text evidence="2">The sequence shown here is derived from an EMBL/GenBank/DDBJ whole genome shotgun (WGS) entry which is preliminary data.</text>
</comment>
<proteinExistence type="predicted"/>
<reference evidence="2" key="2">
    <citation type="submission" date="2020-06" db="EMBL/GenBank/DDBJ databases">
        <authorList>
            <person name="Sheffer M."/>
        </authorList>
    </citation>
    <scope>NUCLEOTIDE SEQUENCE</scope>
</reference>
<accession>A0A8T0FJK9</accession>
<keyword evidence="3" id="KW-1185">Reference proteome</keyword>
<reference evidence="2" key="1">
    <citation type="journal article" date="2020" name="bioRxiv">
        <title>Chromosome-level reference genome of the European wasp spider Argiope bruennichi: a resource for studies on range expansion and evolutionary adaptation.</title>
        <authorList>
            <person name="Sheffer M.M."/>
            <person name="Hoppe A."/>
            <person name="Krehenwinkel H."/>
            <person name="Uhl G."/>
            <person name="Kuss A.W."/>
            <person name="Jensen L."/>
            <person name="Jensen C."/>
            <person name="Gillespie R.G."/>
            <person name="Hoff K.J."/>
            <person name="Prost S."/>
        </authorList>
    </citation>
    <scope>NUCLEOTIDE SEQUENCE</scope>
</reference>